<gene>
    <name evidence="4" type="primary">LOC106011806</name>
</gene>
<evidence type="ECO:0000313" key="4">
    <source>
        <dbReference type="RefSeq" id="XP_012938188.1"/>
    </source>
</evidence>
<accession>A0ABM1A088</accession>
<feature type="non-terminal residue" evidence="4">
    <location>
        <position position="338"/>
    </location>
</feature>
<dbReference type="InterPro" id="IPR011993">
    <property type="entry name" value="PH-like_dom_sf"/>
</dbReference>
<organism evidence="3 4">
    <name type="scientific">Aplysia californica</name>
    <name type="common">California sea hare</name>
    <dbReference type="NCBI Taxonomy" id="6500"/>
    <lineage>
        <taxon>Eukaryota</taxon>
        <taxon>Metazoa</taxon>
        <taxon>Spiralia</taxon>
        <taxon>Lophotrochozoa</taxon>
        <taxon>Mollusca</taxon>
        <taxon>Gastropoda</taxon>
        <taxon>Heterobranchia</taxon>
        <taxon>Euthyneura</taxon>
        <taxon>Tectipleura</taxon>
        <taxon>Aplysiida</taxon>
        <taxon>Aplysioidea</taxon>
        <taxon>Aplysiidae</taxon>
        <taxon>Aplysia</taxon>
    </lineage>
</organism>
<protein>
    <submittedName>
        <fullName evidence="4">Uncharacterized protein LOC106011806</fullName>
    </submittedName>
</protein>
<dbReference type="InterPro" id="IPR006020">
    <property type="entry name" value="PTB/PI_dom"/>
</dbReference>
<name>A0ABM1A088_APLCA</name>
<feature type="region of interest" description="Disordered" evidence="1">
    <location>
        <begin position="1"/>
        <end position="64"/>
    </location>
</feature>
<evidence type="ECO:0000313" key="3">
    <source>
        <dbReference type="Proteomes" id="UP000694888"/>
    </source>
</evidence>
<dbReference type="Pfam" id="PF00640">
    <property type="entry name" value="PID"/>
    <property type="match status" value="1"/>
</dbReference>
<proteinExistence type="predicted"/>
<evidence type="ECO:0000259" key="2">
    <source>
        <dbReference type="PROSITE" id="PS01179"/>
    </source>
</evidence>
<dbReference type="PANTHER" id="PTHR15832">
    <property type="entry name" value="SHC (SRC HOMOLOGY DOMAIN C-TERMINAL) ADAPTOR HOMOLOG"/>
    <property type="match status" value="1"/>
</dbReference>
<dbReference type="Proteomes" id="UP000694888">
    <property type="component" value="Unplaced"/>
</dbReference>
<evidence type="ECO:0000256" key="1">
    <source>
        <dbReference type="SAM" id="MobiDB-lite"/>
    </source>
</evidence>
<feature type="region of interest" description="Disordered" evidence="1">
    <location>
        <begin position="291"/>
        <end position="338"/>
    </location>
</feature>
<dbReference type="GeneID" id="106011806"/>
<sequence length="338" mass="37989">MYFVKSKKNLEDQDAIEPMESKRRDRYQRSDSARLLLQAMPPQQSKSDQLQHQQLAADNGKVPYPKPVPADTFVAGSIADPVEFRPEELPDGACYRPKKDLKNLATAAKGNTVTDSDPKAVVASSPEMMSEQVRSAEYVGTFSVSGSDKAARERQMEQQLMQMRSSANSKPVRLCISSTGVKVILQENDNVFMDHSLKRIWYATCDPESCQFSFLAREPKTSAEVQYCHAFHTQSAEQAEELIAIIGQAFKSSSPAVEPEPPAAPPRQPTFHELIEQQVQQQQAKFREIEEEQKTALQEKLQQIATPTPLSKHAQHRMEQRRQSEDVEAGMGQGRLWA</sequence>
<feature type="compositionally biased region" description="Basic and acidic residues" evidence="1">
    <location>
        <begin position="19"/>
        <end position="32"/>
    </location>
</feature>
<feature type="compositionally biased region" description="Polar residues" evidence="1">
    <location>
        <begin position="300"/>
        <end position="309"/>
    </location>
</feature>
<feature type="compositionally biased region" description="Low complexity" evidence="1">
    <location>
        <begin position="43"/>
        <end position="55"/>
    </location>
</feature>
<feature type="compositionally biased region" description="Basic and acidic residues" evidence="1">
    <location>
        <begin position="316"/>
        <end position="325"/>
    </location>
</feature>
<feature type="domain" description="PID" evidence="2">
    <location>
        <begin position="136"/>
        <end position="250"/>
    </location>
</feature>
<dbReference type="PROSITE" id="PS01179">
    <property type="entry name" value="PID"/>
    <property type="match status" value="1"/>
</dbReference>
<dbReference type="SMART" id="SM00462">
    <property type="entry name" value="PTB"/>
    <property type="match status" value="1"/>
</dbReference>
<reference evidence="4" key="1">
    <citation type="submission" date="2025-08" db="UniProtKB">
        <authorList>
            <consortium name="RefSeq"/>
        </authorList>
    </citation>
    <scope>IDENTIFICATION</scope>
</reference>
<dbReference type="SUPFAM" id="SSF50729">
    <property type="entry name" value="PH domain-like"/>
    <property type="match status" value="1"/>
</dbReference>
<dbReference type="RefSeq" id="XP_012938188.1">
    <property type="nucleotide sequence ID" value="XM_013082734.2"/>
</dbReference>
<keyword evidence="3" id="KW-1185">Reference proteome</keyword>
<dbReference type="Gene3D" id="2.30.29.30">
    <property type="entry name" value="Pleckstrin-homology domain (PH domain)/Phosphotyrosine-binding domain (PTB)"/>
    <property type="match status" value="1"/>
</dbReference>
<dbReference type="PANTHER" id="PTHR15832:SF2">
    <property type="entry name" value="SH2 DOMAIN-CONTAINING PROTEIN"/>
    <property type="match status" value="1"/>
</dbReference>